<dbReference type="InterPro" id="IPR058030">
    <property type="entry name" value="TRIM8/14/16/25/29/45/65_CC"/>
</dbReference>
<dbReference type="Pfam" id="PF13445">
    <property type="entry name" value="zf-RING_UBOX"/>
    <property type="match status" value="1"/>
</dbReference>
<keyword evidence="4" id="KW-0862">Zinc</keyword>
<feature type="domain" description="B30.2/SPRY" evidence="10">
    <location>
        <begin position="345"/>
        <end position="541"/>
    </location>
</feature>
<evidence type="ECO:0000313" key="11">
    <source>
        <dbReference type="Proteomes" id="UP000694890"/>
    </source>
</evidence>
<keyword evidence="3 6" id="KW-0863">Zinc-finger</keyword>
<dbReference type="InterPro" id="IPR001870">
    <property type="entry name" value="B30.2/SPRY"/>
</dbReference>
<proteinExistence type="predicted"/>
<evidence type="ECO:0000256" key="3">
    <source>
        <dbReference type="ARBA" id="ARBA00022771"/>
    </source>
</evidence>
<feature type="domain" description="B box-type" evidence="9">
    <location>
        <begin position="142"/>
        <end position="182"/>
    </location>
</feature>
<keyword evidence="7" id="KW-0175">Coiled coil</keyword>
<evidence type="ECO:0000256" key="6">
    <source>
        <dbReference type="PROSITE-ProRule" id="PRU00024"/>
    </source>
</evidence>
<dbReference type="SMART" id="SM00449">
    <property type="entry name" value="SPRY"/>
    <property type="match status" value="1"/>
</dbReference>
<dbReference type="Gene3D" id="4.10.830.40">
    <property type="match status" value="1"/>
</dbReference>
<evidence type="ECO:0000256" key="4">
    <source>
        <dbReference type="ARBA" id="ARBA00022833"/>
    </source>
</evidence>
<protein>
    <submittedName>
        <fullName evidence="12">E3 ubiquitin-protein ligase TRIM39</fullName>
    </submittedName>
</protein>
<feature type="domain" description="RING-type" evidence="8">
    <location>
        <begin position="13"/>
        <end position="53"/>
    </location>
</feature>
<feature type="coiled-coil region" evidence="7">
    <location>
        <begin position="183"/>
        <end position="210"/>
    </location>
</feature>
<dbReference type="SUPFAM" id="SSF57845">
    <property type="entry name" value="B-box zinc-binding domain"/>
    <property type="match status" value="1"/>
</dbReference>
<keyword evidence="5" id="KW-0391">Immunity</keyword>
<evidence type="ECO:0000256" key="1">
    <source>
        <dbReference type="ARBA" id="ARBA00022588"/>
    </source>
</evidence>
<dbReference type="RefSeq" id="XP_018540384.1">
    <property type="nucleotide sequence ID" value="XM_018684868.2"/>
</dbReference>
<dbReference type="Pfam" id="PF00622">
    <property type="entry name" value="SPRY"/>
    <property type="match status" value="1"/>
</dbReference>
<dbReference type="FunFam" id="2.60.120.920:FF:000004">
    <property type="entry name" value="Butyrophilin subfamily 1 member A1"/>
    <property type="match status" value="1"/>
</dbReference>
<dbReference type="GeneID" id="108888748"/>
<dbReference type="GO" id="GO:0005737">
    <property type="term" value="C:cytoplasm"/>
    <property type="evidence" value="ECO:0007669"/>
    <property type="project" value="UniProtKB-ARBA"/>
</dbReference>
<dbReference type="SUPFAM" id="SSF49899">
    <property type="entry name" value="Concanavalin A-like lectins/glucanases"/>
    <property type="match status" value="1"/>
</dbReference>
<dbReference type="InterPro" id="IPR000315">
    <property type="entry name" value="Znf_B-box"/>
</dbReference>
<dbReference type="SMART" id="SM00589">
    <property type="entry name" value="PRY"/>
    <property type="match status" value="1"/>
</dbReference>
<dbReference type="PROSITE" id="PS50089">
    <property type="entry name" value="ZF_RING_2"/>
    <property type="match status" value="1"/>
</dbReference>
<dbReference type="GO" id="GO:0008270">
    <property type="term" value="F:zinc ion binding"/>
    <property type="evidence" value="ECO:0007669"/>
    <property type="project" value="UniProtKB-KW"/>
</dbReference>
<dbReference type="PANTHER" id="PTHR25465:SF32">
    <property type="entry name" value="BLOODTHIRSTY-RELATED GENE FAMILY, MEMBER 16 ISOFORM X1-RELATED"/>
    <property type="match status" value="1"/>
</dbReference>
<dbReference type="InterPro" id="IPR017907">
    <property type="entry name" value="Znf_RING_CS"/>
</dbReference>
<evidence type="ECO:0000256" key="7">
    <source>
        <dbReference type="SAM" id="Coils"/>
    </source>
</evidence>
<dbReference type="KEGG" id="lcf:108888748"/>
<dbReference type="Pfam" id="PF25600">
    <property type="entry name" value="TRIM_CC"/>
    <property type="match status" value="1"/>
</dbReference>
<dbReference type="Proteomes" id="UP000694890">
    <property type="component" value="Linkage group LG14"/>
</dbReference>
<dbReference type="InterPro" id="IPR003879">
    <property type="entry name" value="Butyrophylin_SPRY"/>
</dbReference>
<dbReference type="InterPro" id="IPR003877">
    <property type="entry name" value="SPRY_dom"/>
</dbReference>
<dbReference type="PROSITE" id="PS00518">
    <property type="entry name" value="ZF_RING_1"/>
    <property type="match status" value="1"/>
</dbReference>
<dbReference type="SMART" id="SM00336">
    <property type="entry name" value="BBOX"/>
    <property type="match status" value="1"/>
</dbReference>
<dbReference type="CDD" id="cd13733">
    <property type="entry name" value="SPRY_PRY_C-I_1"/>
    <property type="match status" value="1"/>
</dbReference>
<evidence type="ECO:0000259" key="10">
    <source>
        <dbReference type="PROSITE" id="PS50188"/>
    </source>
</evidence>
<keyword evidence="1" id="KW-0399">Innate immunity</keyword>
<evidence type="ECO:0000259" key="8">
    <source>
        <dbReference type="PROSITE" id="PS50089"/>
    </source>
</evidence>
<dbReference type="SMART" id="SM00184">
    <property type="entry name" value="RING"/>
    <property type="match status" value="1"/>
</dbReference>
<dbReference type="Pfam" id="PF13765">
    <property type="entry name" value="PRY"/>
    <property type="match status" value="1"/>
</dbReference>
<name>A0AAJ7V8A1_LATCA</name>
<organism evidence="11 12">
    <name type="scientific">Lates calcarifer</name>
    <name type="common">Barramundi</name>
    <name type="synonym">Holocentrus calcarifer</name>
    <dbReference type="NCBI Taxonomy" id="8187"/>
    <lineage>
        <taxon>Eukaryota</taxon>
        <taxon>Metazoa</taxon>
        <taxon>Chordata</taxon>
        <taxon>Craniata</taxon>
        <taxon>Vertebrata</taxon>
        <taxon>Euteleostomi</taxon>
        <taxon>Actinopterygii</taxon>
        <taxon>Neopterygii</taxon>
        <taxon>Teleostei</taxon>
        <taxon>Neoteleostei</taxon>
        <taxon>Acanthomorphata</taxon>
        <taxon>Carangaria</taxon>
        <taxon>Carangaria incertae sedis</taxon>
        <taxon>Centropomidae</taxon>
        <taxon>Lates</taxon>
    </lineage>
</organism>
<dbReference type="Gene3D" id="3.30.160.60">
    <property type="entry name" value="Classic Zinc Finger"/>
    <property type="match status" value="1"/>
</dbReference>
<feature type="coiled-coil region" evidence="7">
    <location>
        <begin position="258"/>
        <end position="292"/>
    </location>
</feature>
<dbReference type="InterPro" id="IPR013320">
    <property type="entry name" value="ConA-like_dom_sf"/>
</dbReference>
<dbReference type="InterPro" id="IPR006574">
    <property type="entry name" value="PRY"/>
</dbReference>
<dbReference type="PROSITE" id="PS50119">
    <property type="entry name" value="ZF_BBOX"/>
    <property type="match status" value="1"/>
</dbReference>
<dbReference type="PRINTS" id="PR01407">
    <property type="entry name" value="BUTYPHLNCDUF"/>
</dbReference>
<dbReference type="Gene3D" id="2.60.120.920">
    <property type="match status" value="1"/>
</dbReference>
<evidence type="ECO:0000256" key="5">
    <source>
        <dbReference type="ARBA" id="ARBA00022859"/>
    </source>
</evidence>
<evidence type="ECO:0000313" key="12">
    <source>
        <dbReference type="RefSeq" id="XP_018540384.1"/>
    </source>
</evidence>
<dbReference type="InterPro" id="IPR001841">
    <property type="entry name" value="Znf_RING"/>
</dbReference>
<dbReference type="GO" id="GO:0045087">
    <property type="term" value="P:innate immune response"/>
    <property type="evidence" value="ECO:0007669"/>
    <property type="project" value="UniProtKB-KW"/>
</dbReference>
<dbReference type="Pfam" id="PF00643">
    <property type="entry name" value="zf-B_box"/>
    <property type="match status" value="1"/>
</dbReference>
<dbReference type="PANTHER" id="PTHR25465">
    <property type="entry name" value="B-BOX DOMAIN CONTAINING"/>
    <property type="match status" value="1"/>
</dbReference>
<dbReference type="InterPro" id="IPR051051">
    <property type="entry name" value="E3_ubiq-ligase_TRIM/RNF"/>
</dbReference>
<dbReference type="CDD" id="cd19769">
    <property type="entry name" value="Bbox2_TRIM16-like"/>
    <property type="match status" value="1"/>
</dbReference>
<dbReference type="PROSITE" id="PS50188">
    <property type="entry name" value="B302_SPRY"/>
    <property type="match status" value="1"/>
</dbReference>
<dbReference type="CDD" id="cd19802">
    <property type="entry name" value="Bbox1_TRIM8-like"/>
    <property type="match status" value="1"/>
</dbReference>
<dbReference type="SUPFAM" id="SSF57850">
    <property type="entry name" value="RING/U-box"/>
    <property type="match status" value="1"/>
</dbReference>
<sequence length="541" mass="61242">MASSTSQSSNFKCSICLDGFTDPVSTPCGHNFCQVCINTYWDSTHHTQCPLCQHNFKKRPELKVNVLLRDLIVQKQTNIQSTPEERTQTQDILCDVCAGEKKLKAVKSCLYCEESLCSEHLKPHQDAAELKSHNLLDPVSRLKDRVCKKHNTPLELVCHHDLTCVCVICIKSNHQNHQCVPLKNRLRKKKAKADQELAEVQQEIKDRKKMVEKVGGLVEMSEENTRTDIGDVLRIFTHLQRVVKMNESGLVSALILLQRKAENRSESVKEKLQEEISELEERKDELEQLSQIGDDLRLLQSLHSLNDPPKTEDWSEISVYSDSAVGTVRSAVTKLLLELHRETSDEMKELVTKEIRRIQQYAVDVTLDSDTANHLLVVSNDGKQVRNGSFPQKLPDNPERFDPLLGVLGKDGYSSGAFYFEVQVEDKTAWDIGVALETVNRKRQSEVCLSNGYAVLMLRDGKILKACDQPAVGINLPNMPKKIGVFVDHEEGEVCFYDVGNKAHIYSFHCRFPKKKLHPYFNPCTQHEGTNSAPMVITPLS</sequence>
<dbReference type="InterPro" id="IPR027370">
    <property type="entry name" value="Znf-RING_euk"/>
</dbReference>
<dbReference type="InterPro" id="IPR013083">
    <property type="entry name" value="Znf_RING/FYVE/PHD"/>
</dbReference>
<keyword evidence="2" id="KW-0479">Metal-binding</keyword>
<dbReference type="AlphaFoldDB" id="A0AAJ7V8A1"/>
<dbReference type="InterPro" id="IPR043136">
    <property type="entry name" value="B30.2/SPRY_sf"/>
</dbReference>
<accession>A0AAJ7V8A1</accession>
<evidence type="ECO:0000256" key="2">
    <source>
        <dbReference type="ARBA" id="ARBA00022723"/>
    </source>
</evidence>
<evidence type="ECO:0000259" key="9">
    <source>
        <dbReference type="PROSITE" id="PS50119"/>
    </source>
</evidence>
<gene>
    <name evidence="12" type="primary">LOC108888748</name>
</gene>
<dbReference type="Gene3D" id="3.30.40.10">
    <property type="entry name" value="Zinc/RING finger domain, C3HC4 (zinc finger)"/>
    <property type="match status" value="1"/>
</dbReference>
<reference evidence="12" key="1">
    <citation type="submission" date="2025-08" db="UniProtKB">
        <authorList>
            <consortium name="RefSeq"/>
        </authorList>
    </citation>
    <scope>IDENTIFICATION</scope>
    <source>
        <tissue evidence="12">Brain</tissue>
    </source>
</reference>